<organism evidence="7 8">
    <name type="scientific">Hemibagrus wyckioides</name>
    <dbReference type="NCBI Taxonomy" id="337641"/>
    <lineage>
        <taxon>Eukaryota</taxon>
        <taxon>Metazoa</taxon>
        <taxon>Chordata</taxon>
        <taxon>Craniata</taxon>
        <taxon>Vertebrata</taxon>
        <taxon>Euteleostomi</taxon>
        <taxon>Actinopterygii</taxon>
        <taxon>Neopterygii</taxon>
        <taxon>Teleostei</taxon>
        <taxon>Ostariophysi</taxon>
        <taxon>Siluriformes</taxon>
        <taxon>Bagridae</taxon>
        <taxon>Hemibagrus</taxon>
    </lineage>
</organism>
<accession>A0A9D3NC94</accession>
<keyword evidence="8" id="KW-1185">Reference proteome</keyword>
<sequence>MAAQSSVREELDVLRRKEWARRNQETQQDKELYQESTPLFREPYKTNKGDELSSRIQRMLGNYEDGNNLQYNQYEGAPRDRPPSSSHGRSGHPVHKDKTDPSFQGSSSYGSTEQGHSSGHSSSQPLKKFPILDNSIPVLSKEGPVKTHETKMDSWPDVRDYATLPPVLPDLSPPAGPLSPLHSSDSSESEQDMEEDNDANEHPISPHCKGSSERTPPSHHSETQQKEASHLGGDAPMPASQTFPLPLSSKPNLANSRKPMALVRPMDGPDQVNSESPDLKPSPDDYHGQSYESLSDLKTSVGKPNLPPLKIPSQSEILSNEVQRVEEILREMTHSWPPLLTAIQTPSTTEPSKFSFPNKEPSVHRGYQQPQKHSESPPKAPASPVHPRPAECEDGGNSVLEAAAGPESGSSSDSESSSESESDSESSDSGTDETPPAPRSNTPPAKAEGLKDINWQLFSWIKENQPSLNPQNHSDVSAKPNPKPATSTKLQTHAHAEEEQKPKNKKHYNSRAPPAQPEFSEAKPEAKPAPVTQHISHKAAPNANTEAGTRKTLCDQHPSKSTKAQSSLHVESVEVTPRNKDATFTERPKVKTKTSHEKKSESRKSAKRSTSEKRDGKEAPAKTATMVLEVKKEAEPVRPSSPPPKNSVTVTRTPSKSSKKSRARSPTTDRKSKSVPSKPSLDVPLALLVKIQLSHLSRVPQLPKTTKTGTSAHVENPLKKPSQEKEPSKANKKRPADHSVLSLPKKKPKLEKDKEGKTSSSSQHNSSKTEAPRSSRDETDRKSSEKVHAPVPHNLGHKRRCGDMEESSSSGSKHKKKSSSREERDKSDKKAPKSSTSAPESSSSSCGAPVTHRPLLKFDDKTYPVDYHMKEAKKLKHKADAMVEKMGKALSYLDAAMSFVESGIAMETDPQTPKSAYTMFSDTVDLIRFILKLKNYLDPSAPVSERDFLVLCMRCQSLLQMAMFRCKRESALKYSRTLNDYFKSSKTMQAPSPCISKGSSPMSPMPSPASSVVSNPGGGSTVSIPQPIQQMASSYINITALFLIAHETWEQAEELARTRTGLLSDLDKVLGCLSLTSSMTALVRYTRQGLHWLRLDTSNPRSGP</sequence>
<feature type="compositionally biased region" description="Basic and acidic residues" evidence="5">
    <location>
        <begin position="770"/>
        <end position="788"/>
    </location>
</feature>
<evidence type="ECO:0000256" key="3">
    <source>
        <dbReference type="ARBA" id="ARBA00022553"/>
    </source>
</evidence>
<dbReference type="Gene3D" id="6.10.250.2670">
    <property type="match status" value="1"/>
</dbReference>
<feature type="compositionally biased region" description="Pro residues" evidence="5">
    <location>
        <begin position="166"/>
        <end position="177"/>
    </location>
</feature>
<feature type="compositionally biased region" description="Polar residues" evidence="5">
    <location>
        <begin position="462"/>
        <end position="475"/>
    </location>
</feature>
<evidence type="ECO:0000313" key="8">
    <source>
        <dbReference type="Proteomes" id="UP000824219"/>
    </source>
</evidence>
<feature type="compositionally biased region" description="Low complexity" evidence="5">
    <location>
        <begin position="114"/>
        <end position="124"/>
    </location>
</feature>
<dbReference type="AlphaFoldDB" id="A0A9D3NC94"/>
<dbReference type="Proteomes" id="UP000824219">
    <property type="component" value="Linkage Group LG18"/>
</dbReference>
<protein>
    <recommendedName>
        <fullName evidence="6">AF4/FMR2 C-terminal homology domain-containing protein</fullName>
    </recommendedName>
</protein>
<dbReference type="InterPro" id="IPR007797">
    <property type="entry name" value="AF4/FMR2"/>
</dbReference>
<feature type="compositionally biased region" description="Basic and acidic residues" evidence="5">
    <location>
        <begin position="819"/>
        <end position="831"/>
    </location>
</feature>
<feature type="compositionally biased region" description="Basic and acidic residues" evidence="5">
    <location>
        <begin position="577"/>
        <end position="620"/>
    </location>
</feature>
<evidence type="ECO:0000256" key="1">
    <source>
        <dbReference type="ARBA" id="ARBA00004123"/>
    </source>
</evidence>
<evidence type="ECO:0000256" key="4">
    <source>
        <dbReference type="ARBA" id="ARBA00023242"/>
    </source>
</evidence>
<feature type="region of interest" description="Disordered" evidence="5">
    <location>
        <begin position="1"/>
        <end position="318"/>
    </location>
</feature>
<feature type="compositionally biased region" description="Basic and acidic residues" evidence="5">
    <location>
        <begin position="219"/>
        <end position="229"/>
    </location>
</feature>
<feature type="compositionally biased region" description="Low complexity" evidence="5">
    <location>
        <begin position="833"/>
        <end position="845"/>
    </location>
</feature>
<feature type="compositionally biased region" description="Basic and acidic residues" evidence="5">
    <location>
        <begin position="548"/>
        <end position="558"/>
    </location>
</feature>
<comment type="caution">
    <text evidence="7">The sequence shown here is derived from an EMBL/GenBank/DDBJ whole genome shotgun (WGS) entry which is preliminary data.</text>
</comment>
<reference evidence="7 8" key="1">
    <citation type="submission" date="2021-06" db="EMBL/GenBank/DDBJ databases">
        <title>Chromosome-level genome assembly of the red-tail catfish (Hemibagrus wyckioides).</title>
        <authorList>
            <person name="Shao F."/>
        </authorList>
    </citation>
    <scope>NUCLEOTIDE SEQUENCE [LARGE SCALE GENOMIC DNA]</scope>
    <source>
        <strain evidence="7">EC202008001</strain>
        <tissue evidence="7">Blood</tissue>
    </source>
</reference>
<dbReference type="GO" id="GO:0010468">
    <property type="term" value="P:regulation of gene expression"/>
    <property type="evidence" value="ECO:0007669"/>
    <property type="project" value="InterPro"/>
</dbReference>
<feature type="compositionally biased region" description="Polar residues" evidence="5">
    <location>
        <begin position="239"/>
        <end position="255"/>
    </location>
</feature>
<feature type="compositionally biased region" description="Basic and acidic residues" evidence="5">
    <location>
        <begin position="7"/>
        <end position="33"/>
    </location>
</feature>
<feature type="compositionally biased region" description="Polar residues" evidence="5">
    <location>
        <begin position="703"/>
        <end position="713"/>
    </location>
</feature>
<dbReference type="Pfam" id="PF05110">
    <property type="entry name" value="AF-4"/>
    <property type="match status" value="1"/>
</dbReference>
<evidence type="ECO:0000313" key="7">
    <source>
        <dbReference type="EMBL" id="KAG7320741.1"/>
    </source>
</evidence>
<comment type="subcellular location">
    <subcellularLocation>
        <location evidence="1">Nucleus</location>
    </subcellularLocation>
</comment>
<feature type="compositionally biased region" description="Polar residues" evidence="5">
    <location>
        <begin position="342"/>
        <end position="352"/>
    </location>
</feature>
<evidence type="ECO:0000256" key="2">
    <source>
        <dbReference type="ARBA" id="ARBA00007354"/>
    </source>
</evidence>
<feature type="compositionally biased region" description="Basic and acidic residues" evidence="5">
    <location>
        <begin position="277"/>
        <end position="287"/>
    </location>
</feature>
<evidence type="ECO:0000256" key="5">
    <source>
        <dbReference type="SAM" id="MobiDB-lite"/>
    </source>
</evidence>
<gene>
    <name evidence="7" type="ORF">KOW79_015156</name>
</gene>
<proteinExistence type="inferred from homology"/>
<feature type="compositionally biased region" description="Low complexity" evidence="5">
    <location>
        <begin position="996"/>
        <end position="1015"/>
    </location>
</feature>
<name>A0A9D3NC94_9TELE</name>
<evidence type="ECO:0000259" key="6">
    <source>
        <dbReference type="Pfam" id="PF18876"/>
    </source>
</evidence>
<dbReference type="Pfam" id="PF18876">
    <property type="entry name" value="AFF4_CHD"/>
    <property type="match status" value="1"/>
</dbReference>
<feature type="region of interest" description="Disordered" evidence="5">
    <location>
        <begin position="334"/>
        <end position="853"/>
    </location>
</feature>
<dbReference type="OrthoDB" id="6382204at2759"/>
<dbReference type="EMBL" id="JAHKSW010000018">
    <property type="protein sequence ID" value="KAG7320741.1"/>
    <property type="molecule type" value="Genomic_DNA"/>
</dbReference>
<dbReference type="PANTHER" id="PTHR10528">
    <property type="entry name" value="AF4/FMR2 FAMILY MEMBER"/>
    <property type="match status" value="1"/>
</dbReference>
<feature type="compositionally biased region" description="Acidic residues" evidence="5">
    <location>
        <begin position="416"/>
        <end position="426"/>
    </location>
</feature>
<feature type="compositionally biased region" description="Basic and acidic residues" evidence="5">
    <location>
        <begin position="716"/>
        <end position="737"/>
    </location>
</feature>
<feature type="compositionally biased region" description="Basic and acidic residues" evidence="5">
    <location>
        <begin position="42"/>
        <end position="53"/>
    </location>
</feature>
<feature type="compositionally biased region" description="Polar residues" evidence="5">
    <location>
        <begin position="101"/>
        <end position="113"/>
    </location>
</feature>
<feature type="compositionally biased region" description="Pro residues" evidence="5">
    <location>
        <begin position="378"/>
        <end position="387"/>
    </location>
</feature>
<feature type="compositionally biased region" description="Polar residues" evidence="5">
    <location>
        <begin position="559"/>
        <end position="569"/>
    </location>
</feature>
<comment type="similarity">
    <text evidence="2">Belongs to the AF4 family.</text>
</comment>
<keyword evidence="3" id="KW-0597">Phosphoprotein</keyword>
<keyword evidence="4" id="KW-0539">Nucleus</keyword>
<feature type="compositionally biased region" description="Basic and acidic residues" evidence="5">
    <location>
        <begin position="143"/>
        <end position="160"/>
    </location>
</feature>
<feature type="compositionally biased region" description="Acidic residues" evidence="5">
    <location>
        <begin position="187"/>
        <end position="198"/>
    </location>
</feature>
<feature type="domain" description="AF4/FMR2 C-terminal homology" evidence="6">
    <location>
        <begin position="851"/>
        <end position="1098"/>
    </location>
</feature>
<dbReference type="GO" id="GO:0032783">
    <property type="term" value="C:super elongation complex"/>
    <property type="evidence" value="ECO:0007669"/>
    <property type="project" value="TreeGrafter"/>
</dbReference>
<feature type="region of interest" description="Disordered" evidence="5">
    <location>
        <begin position="993"/>
        <end position="1018"/>
    </location>
</feature>
<dbReference type="PANTHER" id="PTHR10528:SF6">
    <property type="entry name" value="AF4_FMR2 FAMILY MEMBER 1"/>
    <property type="match status" value="1"/>
</dbReference>
<dbReference type="InterPro" id="IPR043640">
    <property type="entry name" value="AF4/FMR2_CHD"/>
</dbReference>
<feature type="compositionally biased region" description="Low complexity" evidence="5">
    <location>
        <begin position="647"/>
        <end position="656"/>
    </location>
</feature>